<sequence>MTTPPKNESILFDDGMPPHHGNENHLSGTPQDEPTRMNLMGRHMRLTSGILQNLERAIMKTFFDQLKDAYPKAPFYLIFDQGLYKQRYLKSSERKGGLRCIICALSSPLPPSKNMLINFLSLPKSFARVCCIFLTKPGTTSPWILSTSSMTTFNALFQHFQFDFV</sequence>
<protein>
    <submittedName>
        <fullName evidence="2">Uncharacterized protein</fullName>
    </submittedName>
</protein>
<dbReference type="STRING" id="1427503.HE1_01008"/>
<dbReference type="Proteomes" id="UP000024842">
    <property type="component" value="Unassembled WGS sequence"/>
</dbReference>
<keyword evidence="3" id="KW-1185">Reference proteome</keyword>
<evidence type="ECO:0000313" key="2">
    <source>
        <dbReference type="EMBL" id="GAJ46670.1"/>
    </source>
</evidence>
<accession>A0A023DZY6</accession>
<organism evidence="2 3">
    <name type="scientific">Holospora elegans E1</name>
    <dbReference type="NCBI Taxonomy" id="1427503"/>
    <lineage>
        <taxon>Bacteria</taxon>
        <taxon>Pseudomonadati</taxon>
        <taxon>Pseudomonadota</taxon>
        <taxon>Alphaproteobacteria</taxon>
        <taxon>Holosporales</taxon>
        <taxon>Holosporaceae</taxon>
        <taxon>Holospora</taxon>
    </lineage>
</organism>
<feature type="region of interest" description="Disordered" evidence="1">
    <location>
        <begin position="1"/>
        <end position="34"/>
    </location>
</feature>
<proteinExistence type="predicted"/>
<gene>
    <name evidence="2" type="ORF">HE1_01008</name>
</gene>
<evidence type="ECO:0000256" key="1">
    <source>
        <dbReference type="SAM" id="MobiDB-lite"/>
    </source>
</evidence>
<dbReference type="AlphaFoldDB" id="A0A023DZY6"/>
<reference evidence="2 3" key="1">
    <citation type="journal article" date="2014" name="FEMS Microbiol. Lett.">
        <title>Draft genome sequences of three Holospora species (Holospora obtusa, Holospora undulata, and Holospora elegans), endonuclear symbiotic bacteria of the ciliate Paramecium caudatum.</title>
        <authorList>
            <person name="Dohra H."/>
            <person name="Tanaka K."/>
            <person name="Suzuki T."/>
            <person name="Fujishima M."/>
            <person name="Suzuki H."/>
        </authorList>
    </citation>
    <scope>NUCLEOTIDE SEQUENCE [LARGE SCALE GENOMIC DNA]</scope>
    <source>
        <strain evidence="2 3">E1</strain>
    </source>
</reference>
<evidence type="ECO:0000313" key="3">
    <source>
        <dbReference type="Proteomes" id="UP000024842"/>
    </source>
</evidence>
<dbReference type="EMBL" id="BAUP01000124">
    <property type="protein sequence ID" value="GAJ46670.1"/>
    <property type="molecule type" value="Genomic_DNA"/>
</dbReference>
<comment type="caution">
    <text evidence="2">The sequence shown here is derived from an EMBL/GenBank/DDBJ whole genome shotgun (WGS) entry which is preliminary data.</text>
</comment>
<name>A0A023DZY6_9PROT</name>